<organism evidence="2">
    <name type="scientific">marine metagenome</name>
    <dbReference type="NCBI Taxonomy" id="408172"/>
    <lineage>
        <taxon>unclassified sequences</taxon>
        <taxon>metagenomes</taxon>
        <taxon>ecological metagenomes</taxon>
    </lineage>
</organism>
<name>A0A381YHE9_9ZZZZ</name>
<feature type="transmembrane region" description="Helical" evidence="1">
    <location>
        <begin position="68"/>
        <end position="91"/>
    </location>
</feature>
<evidence type="ECO:0008006" key="3">
    <source>
        <dbReference type="Google" id="ProtNLM"/>
    </source>
</evidence>
<dbReference type="NCBIfam" id="NF008528">
    <property type="entry name" value="PRK11463.1-2"/>
    <property type="match status" value="1"/>
</dbReference>
<accession>A0A381YHE9</accession>
<dbReference type="AlphaFoldDB" id="A0A381YHE9"/>
<evidence type="ECO:0000256" key="1">
    <source>
        <dbReference type="SAM" id="Phobius"/>
    </source>
</evidence>
<dbReference type="PANTHER" id="PTHR35335:SF1">
    <property type="entry name" value="UPF0716 PROTEIN FXSA"/>
    <property type="match status" value="1"/>
</dbReference>
<proteinExistence type="predicted"/>
<dbReference type="InterPro" id="IPR007313">
    <property type="entry name" value="FxsA"/>
</dbReference>
<keyword evidence="1" id="KW-0472">Membrane</keyword>
<protein>
    <recommendedName>
        <fullName evidence="3">FxsA cytoplasmic membrane protein</fullName>
    </recommendedName>
</protein>
<dbReference type="EMBL" id="UINC01018258">
    <property type="protein sequence ID" value="SVA76526.1"/>
    <property type="molecule type" value="Genomic_DNA"/>
</dbReference>
<gene>
    <name evidence="2" type="ORF">METZ01_LOCUS129380</name>
</gene>
<keyword evidence="1" id="KW-1133">Transmembrane helix</keyword>
<reference evidence="2" key="1">
    <citation type="submission" date="2018-05" db="EMBL/GenBank/DDBJ databases">
        <authorList>
            <person name="Lanie J.A."/>
            <person name="Ng W.-L."/>
            <person name="Kazmierczak K.M."/>
            <person name="Andrzejewski T.M."/>
            <person name="Davidsen T.M."/>
            <person name="Wayne K.J."/>
            <person name="Tettelin H."/>
            <person name="Glass J.I."/>
            <person name="Rusch D."/>
            <person name="Podicherti R."/>
            <person name="Tsui H.-C.T."/>
            <person name="Winkler M.E."/>
        </authorList>
    </citation>
    <scope>NUCLEOTIDE SEQUENCE</scope>
</reference>
<keyword evidence="1" id="KW-0812">Transmembrane</keyword>
<evidence type="ECO:0000313" key="2">
    <source>
        <dbReference type="EMBL" id="SVA76526.1"/>
    </source>
</evidence>
<dbReference type="Pfam" id="PF04186">
    <property type="entry name" value="FxsA"/>
    <property type="match status" value="1"/>
</dbReference>
<dbReference type="GO" id="GO:0016020">
    <property type="term" value="C:membrane"/>
    <property type="evidence" value="ECO:0007669"/>
    <property type="project" value="InterPro"/>
</dbReference>
<dbReference type="PANTHER" id="PTHR35335">
    <property type="entry name" value="UPF0716 PROTEIN FXSA"/>
    <property type="match status" value="1"/>
</dbReference>
<feature type="transmembrane region" description="Helical" evidence="1">
    <location>
        <begin position="26"/>
        <end position="47"/>
    </location>
</feature>
<sequence length="128" mass="14296">MPLFLLILLFALPILEIFLLIKLGGIIGFFPTMFIILGTAILGIMHIRQQGIGLINELQVKLSRGQKAIGEIVDGLGLLMGGFFFIIPGAITDFLGLSLLIPGCRRFIMKKLINYLIDRLRESEQRKL</sequence>